<gene>
    <name evidence="1" type="ORF">KCG45_08325</name>
</gene>
<reference evidence="1 2" key="1">
    <citation type="submission" date="2021-04" db="EMBL/GenBank/DDBJ databases">
        <authorList>
            <person name="Pira H."/>
            <person name="Risdian C."/>
            <person name="Wink J."/>
        </authorList>
    </citation>
    <scope>NUCLEOTIDE SEQUENCE [LARGE SCALE GENOMIC DNA]</scope>
    <source>
        <strain evidence="1 2">WH131</strain>
    </source>
</reference>
<dbReference type="InterPro" id="IPR021660">
    <property type="entry name" value="DUF3253"/>
</dbReference>
<dbReference type="EMBL" id="JAGSPB010000002">
    <property type="protein sequence ID" value="MBV7266181.1"/>
    <property type="molecule type" value="Genomic_DNA"/>
</dbReference>
<keyword evidence="2" id="KW-1185">Reference proteome</keyword>
<proteinExistence type="predicted"/>
<name>A0ABS6SMW9_9SPHN</name>
<accession>A0ABS6SMW9</accession>
<sequence length="79" mass="8780">MTARNAITSLLAERGSGKTICPSEAARKLAGEHRDWRAHMDAVHSAVDALIAAGEVEIVWKGERKEQRRGPYRIARRSL</sequence>
<evidence type="ECO:0000313" key="2">
    <source>
        <dbReference type="Proteomes" id="UP000699975"/>
    </source>
</evidence>
<dbReference type="Pfam" id="PF11625">
    <property type="entry name" value="DUF3253"/>
    <property type="match status" value="1"/>
</dbReference>
<organism evidence="1 2">
    <name type="scientific">Erythrobacter ani</name>
    <dbReference type="NCBI Taxonomy" id="2827235"/>
    <lineage>
        <taxon>Bacteria</taxon>
        <taxon>Pseudomonadati</taxon>
        <taxon>Pseudomonadota</taxon>
        <taxon>Alphaproteobacteria</taxon>
        <taxon>Sphingomonadales</taxon>
        <taxon>Erythrobacteraceae</taxon>
        <taxon>Erythrobacter/Porphyrobacter group</taxon>
        <taxon>Erythrobacter</taxon>
    </lineage>
</organism>
<evidence type="ECO:0000313" key="1">
    <source>
        <dbReference type="EMBL" id="MBV7266181.1"/>
    </source>
</evidence>
<dbReference type="RefSeq" id="WP_218316809.1">
    <property type="nucleotide sequence ID" value="NZ_JAGSPB010000002.1"/>
</dbReference>
<protein>
    <submittedName>
        <fullName evidence="1">DUF3253 domain-containing protein</fullName>
    </submittedName>
</protein>
<comment type="caution">
    <text evidence="1">The sequence shown here is derived from an EMBL/GenBank/DDBJ whole genome shotgun (WGS) entry which is preliminary data.</text>
</comment>
<dbReference type="Proteomes" id="UP000699975">
    <property type="component" value="Unassembled WGS sequence"/>
</dbReference>